<keyword evidence="2" id="KW-1185">Reference proteome</keyword>
<evidence type="ECO:0000313" key="2">
    <source>
        <dbReference type="Proteomes" id="UP001187531"/>
    </source>
</evidence>
<organism evidence="1 2">
    <name type="scientific">Artemia franciscana</name>
    <name type="common">Brine shrimp</name>
    <name type="synonym">Artemia sanfranciscana</name>
    <dbReference type="NCBI Taxonomy" id="6661"/>
    <lineage>
        <taxon>Eukaryota</taxon>
        <taxon>Metazoa</taxon>
        <taxon>Ecdysozoa</taxon>
        <taxon>Arthropoda</taxon>
        <taxon>Crustacea</taxon>
        <taxon>Branchiopoda</taxon>
        <taxon>Anostraca</taxon>
        <taxon>Artemiidae</taxon>
        <taxon>Artemia</taxon>
    </lineage>
</organism>
<name>A0AA88HLB2_ARTSF</name>
<dbReference type="Proteomes" id="UP001187531">
    <property type="component" value="Unassembled WGS sequence"/>
</dbReference>
<protein>
    <submittedName>
        <fullName evidence="1">Uncharacterized protein</fullName>
    </submittedName>
</protein>
<comment type="caution">
    <text evidence="1">The sequence shown here is derived from an EMBL/GenBank/DDBJ whole genome shotgun (WGS) entry which is preliminary data.</text>
</comment>
<evidence type="ECO:0000313" key="1">
    <source>
        <dbReference type="EMBL" id="KAK2706942.1"/>
    </source>
</evidence>
<proteinExistence type="predicted"/>
<dbReference type="AlphaFoldDB" id="A0AA88HLB2"/>
<accession>A0AA88HLB2</accession>
<reference evidence="1" key="1">
    <citation type="submission" date="2023-07" db="EMBL/GenBank/DDBJ databases">
        <title>Chromosome-level genome assembly of Artemia franciscana.</title>
        <authorList>
            <person name="Jo E."/>
        </authorList>
    </citation>
    <scope>NUCLEOTIDE SEQUENCE</scope>
    <source>
        <tissue evidence="1">Whole body</tissue>
    </source>
</reference>
<dbReference type="EMBL" id="JAVRJZ010000019">
    <property type="protein sequence ID" value="KAK2706942.1"/>
    <property type="molecule type" value="Genomic_DNA"/>
</dbReference>
<sequence length="197" mass="22424">MEEFSDNQAADETLLQLSTEDATSFSTLIGALKGILANAYADDVCAIITSSKISTLESLSSRVFSYFRTWSVDNKLVFDKTKKEAILFSRKHQIPTVKLMYDGIEIPVKDKVKYLGAILDRKLLSSDHVRHKINSAKHYSARLLTVAKSTWNLNPHALRMLYKSVNESHILYACSIWISALRKKNIQRMLRSRKDVL</sequence>
<gene>
    <name evidence="1" type="ORF">QYM36_014839</name>
</gene>